<comment type="caution">
    <text evidence="10">The sequence shown here is derived from an EMBL/GenBank/DDBJ whole genome shotgun (WGS) entry which is preliminary data.</text>
</comment>
<evidence type="ECO:0000256" key="4">
    <source>
        <dbReference type="ARBA" id="ARBA00022475"/>
    </source>
</evidence>
<dbReference type="InterPro" id="IPR005672">
    <property type="entry name" value="Phosphate_PstA"/>
</dbReference>
<feature type="transmembrane region" description="Helical" evidence="8">
    <location>
        <begin position="148"/>
        <end position="166"/>
    </location>
</feature>
<dbReference type="SUPFAM" id="SSF161098">
    <property type="entry name" value="MetI-like"/>
    <property type="match status" value="1"/>
</dbReference>
<keyword evidence="3" id="KW-0813">Transport</keyword>
<evidence type="ECO:0000256" key="5">
    <source>
        <dbReference type="ARBA" id="ARBA00022692"/>
    </source>
</evidence>
<dbReference type="InterPro" id="IPR024573">
    <property type="entry name" value="DUF3333"/>
</dbReference>
<dbReference type="PATRIC" id="fig|869279.4.peg.1616"/>
<dbReference type="STRING" id="869279.SE15_10025"/>
<protein>
    <recommendedName>
        <fullName evidence="8">Phosphate transport system permease protein PstA</fullName>
    </recommendedName>
</protein>
<feature type="transmembrane region" description="Helical" evidence="8">
    <location>
        <begin position="264"/>
        <end position="286"/>
    </location>
</feature>
<evidence type="ECO:0000256" key="6">
    <source>
        <dbReference type="ARBA" id="ARBA00022989"/>
    </source>
</evidence>
<evidence type="ECO:0000256" key="2">
    <source>
        <dbReference type="ARBA" id="ARBA00007069"/>
    </source>
</evidence>
<evidence type="ECO:0000313" key="11">
    <source>
        <dbReference type="Proteomes" id="UP000050544"/>
    </source>
</evidence>
<keyword evidence="7 8" id="KW-0472">Membrane</keyword>
<evidence type="ECO:0000256" key="7">
    <source>
        <dbReference type="ARBA" id="ARBA00023136"/>
    </source>
</evidence>
<dbReference type="EMBL" id="LGKO01000005">
    <property type="protein sequence ID" value="KPL82478.1"/>
    <property type="molecule type" value="Genomic_DNA"/>
</dbReference>
<dbReference type="PROSITE" id="PS50928">
    <property type="entry name" value="ABC_TM1"/>
    <property type="match status" value="1"/>
</dbReference>
<dbReference type="InterPro" id="IPR035906">
    <property type="entry name" value="MetI-like_sf"/>
</dbReference>
<dbReference type="Pfam" id="PF00528">
    <property type="entry name" value="BPD_transp_1"/>
    <property type="match status" value="1"/>
</dbReference>
<dbReference type="GO" id="GO:0005315">
    <property type="term" value="F:phosphate transmembrane transporter activity"/>
    <property type="evidence" value="ECO:0007669"/>
    <property type="project" value="InterPro"/>
</dbReference>
<organism evidence="10 11">
    <name type="scientific">Thermanaerothrix daxensis</name>
    <dbReference type="NCBI Taxonomy" id="869279"/>
    <lineage>
        <taxon>Bacteria</taxon>
        <taxon>Bacillati</taxon>
        <taxon>Chloroflexota</taxon>
        <taxon>Anaerolineae</taxon>
        <taxon>Anaerolineales</taxon>
        <taxon>Anaerolineaceae</taxon>
        <taxon>Thermanaerothrix</taxon>
    </lineage>
</organism>
<proteinExistence type="inferred from homology"/>
<dbReference type="GO" id="GO:0005886">
    <property type="term" value="C:plasma membrane"/>
    <property type="evidence" value="ECO:0007669"/>
    <property type="project" value="UniProtKB-SubCell"/>
</dbReference>
<evidence type="ECO:0000313" key="10">
    <source>
        <dbReference type="EMBL" id="KPL82478.1"/>
    </source>
</evidence>
<dbReference type="NCBIfam" id="TIGR00974">
    <property type="entry name" value="3a0107s02c"/>
    <property type="match status" value="1"/>
</dbReference>
<reference evidence="10 11" key="1">
    <citation type="submission" date="2015-07" db="EMBL/GenBank/DDBJ databases">
        <title>Whole genome sequence of Thermanaerothrix daxensis DSM 23592.</title>
        <authorList>
            <person name="Hemp J."/>
            <person name="Ward L.M."/>
            <person name="Pace L.A."/>
            <person name="Fischer W.W."/>
        </authorList>
    </citation>
    <scope>NUCLEOTIDE SEQUENCE [LARGE SCALE GENOMIC DNA]</scope>
    <source>
        <strain evidence="10 11">GNS-1</strain>
    </source>
</reference>
<keyword evidence="4 8" id="KW-1003">Cell membrane</keyword>
<dbReference type="Gene3D" id="1.10.3720.10">
    <property type="entry name" value="MetI-like"/>
    <property type="match status" value="1"/>
</dbReference>
<dbReference type="Pfam" id="PF11812">
    <property type="entry name" value="DUF3333"/>
    <property type="match status" value="1"/>
</dbReference>
<comment type="similarity">
    <text evidence="2 8">Belongs to the binding-protein-dependent transport system permease family. CysTW subfamily.</text>
</comment>
<gene>
    <name evidence="10" type="ORF">SE15_10025</name>
</gene>
<dbReference type="PANTHER" id="PTHR43470:SF5">
    <property type="entry name" value="PHOSPHATE TRANSPORT SYSTEM PERMEASE PROTEIN PSTA"/>
    <property type="match status" value="1"/>
</dbReference>
<feature type="transmembrane region" description="Helical" evidence="8">
    <location>
        <begin position="122"/>
        <end position="142"/>
    </location>
</feature>
<dbReference type="AlphaFoldDB" id="A0A0P6Y0M3"/>
<sequence length="294" mass="32613">MNTSAFLSPNELQRLQRRKQRGRWFELLALLAVLIGIVVLLILLIDVFLDGLPWLRPEFFTQFPSRFPDKSGLRSALQGTLWLAVITAVLSFPIGVAAAIYLEEYARDNWFTRFIEINISNLAGVPSIIYGLLGLGLFVYGLNLGRSLLAGALTMTLLVLPTVIVSSREAIRAVPRSVRLAAFGLGATPWQTVRDHVLPYAMPGILTGTILAMSRAIGETAPLITIGALTYIRFDLRGPLDLFTVLPIQIFNWISLPQKEFQKLAAAGIIVLLAVLLLLNTTAIILRIRLQKRW</sequence>
<comment type="subcellular location">
    <subcellularLocation>
        <location evidence="1 8">Cell membrane</location>
        <topology evidence="1 8">Multi-pass membrane protein</topology>
    </subcellularLocation>
</comment>
<keyword evidence="11" id="KW-1185">Reference proteome</keyword>
<evidence type="ECO:0000256" key="3">
    <source>
        <dbReference type="ARBA" id="ARBA00022448"/>
    </source>
</evidence>
<feature type="domain" description="ABC transmembrane type-1" evidence="9">
    <location>
        <begin position="77"/>
        <end position="282"/>
    </location>
</feature>
<evidence type="ECO:0000256" key="1">
    <source>
        <dbReference type="ARBA" id="ARBA00004651"/>
    </source>
</evidence>
<feature type="transmembrane region" description="Helical" evidence="8">
    <location>
        <begin position="24"/>
        <end position="49"/>
    </location>
</feature>
<dbReference type="CDD" id="cd06261">
    <property type="entry name" value="TM_PBP2"/>
    <property type="match status" value="1"/>
</dbReference>
<comment type="caution">
    <text evidence="8">Lacks conserved residue(s) required for the propagation of feature annotation.</text>
</comment>
<keyword evidence="5 8" id="KW-0812">Transmembrane</keyword>
<dbReference type="GO" id="GO:0035435">
    <property type="term" value="P:phosphate ion transmembrane transport"/>
    <property type="evidence" value="ECO:0007669"/>
    <property type="project" value="InterPro"/>
</dbReference>
<dbReference type="PANTHER" id="PTHR43470">
    <property type="entry name" value="PHOSPHATE TRANSPORT SYSTEM PERMEASE PROTEIN PSTA-RELATED"/>
    <property type="match status" value="1"/>
</dbReference>
<dbReference type="OrthoDB" id="9785113at2"/>
<accession>A0A0P6Y0M3</accession>
<feature type="transmembrane region" description="Helical" evidence="8">
    <location>
        <begin position="81"/>
        <end position="102"/>
    </location>
</feature>
<keyword evidence="6 8" id="KW-1133">Transmembrane helix</keyword>
<dbReference type="Proteomes" id="UP000050544">
    <property type="component" value="Unassembled WGS sequence"/>
</dbReference>
<evidence type="ECO:0000256" key="8">
    <source>
        <dbReference type="RuleBase" id="RU363043"/>
    </source>
</evidence>
<dbReference type="InterPro" id="IPR000515">
    <property type="entry name" value="MetI-like"/>
</dbReference>
<dbReference type="RefSeq" id="WP_054521971.1">
    <property type="nucleotide sequence ID" value="NZ_LGKO01000005.1"/>
</dbReference>
<evidence type="ECO:0000259" key="9">
    <source>
        <dbReference type="PROSITE" id="PS50928"/>
    </source>
</evidence>
<name>A0A0P6Y0M3_9CHLR</name>